<dbReference type="AlphaFoldDB" id="L1N6B5"/>
<accession>L1N6B5</accession>
<proteinExistence type="predicted"/>
<gene>
    <name evidence="1" type="ORF">HMPREF9151_01871</name>
</gene>
<reference evidence="1 2" key="1">
    <citation type="submission" date="2012-05" db="EMBL/GenBank/DDBJ databases">
        <authorList>
            <person name="Weinstock G."/>
            <person name="Sodergren E."/>
            <person name="Lobos E.A."/>
            <person name="Fulton L."/>
            <person name="Fulton R."/>
            <person name="Courtney L."/>
            <person name="Fronick C."/>
            <person name="O'Laughlin M."/>
            <person name="Godfrey J."/>
            <person name="Wilson R.M."/>
            <person name="Miner T."/>
            <person name="Farmer C."/>
            <person name="Delehaunty K."/>
            <person name="Cordes M."/>
            <person name="Minx P."/>
            <person name="Tomlinson C."/>
            <person name="Chen J."/>
            <person name="Wollam A."/>
            <person name="Pepin K.H."/>
            <person name="Bhonagiri V."/>
            <person name="Zhang X."/>
            <person name="Suruliraj S."/>
            <person name="Warren W."/>
            <person name="Mitreva M."/>
            <person name="Mardis E.R."/>
            <person name="Wilson R.K."/>
        </authorList>
    </citation>
    <scope>NUCLEOTIDE SEQUENCE [LARGE SCALE GENOMIC DNA]</scope>
    <source>
        <strain evidence="1 2">F0055</strain>
    </source>
</reference>
<evidence type="ECO:0000313" key="1">
    <source>
        <dbReference type="EMBL" id="EKX98751.1"/>
    </source>
</evidence>
<dbReference type="Proteomes" id="UP000010433">
    <property type="component" value="Unassembled WGS sequence"/>
</dbReference>
<dbReference type="EMBL" id="AMEP01000108">
    <property type="protein sequence ID" value="EKX98751.1"/>
    <property type="molecule type" value="Genomic_DNA"/>
</dbReference>
<name>L1N6B5_9BACT</name>
<protein>
    <submittedName>
        <fullName evidence="1">Uncharacterized protein</fullName>
    </submittedName>
</protein>
<dbReference type="STRING" id="1127699.HMPREF9151_01871"/>
<evidence type="ECO:0000313" key="2">
    <source>
        <dbReference type="Proteomes" id="UP000010433"/>
    </source>
</evidence>
<comment type="caution">
    <text evidence="1">The sequence shown here is derived from an EMBL/GenBank/DDBJ whole genome shotgun (WGS) entry which is preliminary data.</text>
</comment>
<sequence length="40" mass="4601">MYFMKCNERNSVLFYSRCQLHPVKFKNKSISAGFEAVLGG</sequence>
<organism evidence="1 2">
    <name type="scientific">Hoylesella saccharolytica F0055</name>
    <dbReference type="NCBI Taxonomy" id="1127699"/>
    <lineage>
        <taxon>Bacteria</taxon>
        <taxon>Pseudomonadati</taxon>
        <taxon>Bacteroidota</taxon>
        <taxon>Bacteroidia</taxon>
        <taxon>Bacteroidales</taxon>
        <taxon>Prevotellaceae</taxon>
        <taxon>Hoylesella</taxon>
    </lineage>
</organism>
<dbReference type="HOGENOM" id="CLU_3294521_0_0_10"/>
<keyword evidence="2" id="KW-1185">Reference proteome</keyword>